<proteinExistence type="predicted"/>
<evidence type="ECO:0000256" key="2">
    <source>
        <dbReference type="SAM" id="Phobius"/>
    </source>
</evidence>
<evidence type="ECO:0000256" key="1">
    <source>
        <dbReference type="SAM" id="MobiDB-lite"/>
    </source>
</evidence>
<reference evidence="3 4" key="1">
    <citation type="submission" date="2018-01" db="EMBL/GenBank/DDBJ databases">
        <title>Complete genome sequence of Salinigranum rubrum GX10T, an extremely halophilic archaeon isolated from a marine solar saltern.</title>
        <authorList>
            <person name="Han S."/>
        </authorList>
    </citation>
    <scope>NUCLEOTIDE SEQUENCE [LARGE SCALE GENOMIC DNA]</scope>
    <source>
        <strain evidence="3 4">GX10</strain>
    </source>
</reference>
<organism evidence="3 4">
    <name type="scientific">Salinigranum rubrum</name>
    <dbReference type="NCBI Taxonomy" id="755307"/>
    <lineage>
        <taxon>Archaea</taxon>
        <taxon>Methanobacteriati</taxon>
        <taxon>Methanobacteriota</taxon>
        <taxon>Stenosarchaea group</taxon>
        <taxon>Halobacteria</taxon>
        <taxon>Halobacteriales</taxon>
        <taxon>Haloferacaceae</taxon>
        <taxon>Salinigranum</taxon>
    </lineage>
</organism>
<gene>
    <name evidence="3" type="ORF">C2R22_09530</name>
</gene>
<accession>A0A2I8VLA0</accession>
<feature type="transmembrane region" description="Helical" evidence="2">
    <location>
        <begin position="562"/>
        <end position="581"/>
    </location>
</feature>
<dbReference type="Proteomes" id="UP000236584">
    <property type="component" value="Chromosome"/>
</dbReference>
<feature type="region of interest" description="Disordered" evidence="1">
    <location>
        <begin position="16"/>
        <end position="247"/>
    </location>
</feature>
<dbReference type="OrthoDB" id="103676at2157"/>
<keyword evidence="2" id="KW-1133">Transmembrane helix</keyword>
<keyword evidence="4" id="KW-1185">Reference proteome</keyword>
<keyword evidence="2" id="KW-0472">Membrane</keyword>
<sequence length="586" mass="59889">MVVAFAPAATMMTVGAHASASGDVSAETTSLAVDQSVVESVGVQPAGDSGLRDQGEESDDEDSDRGDGKSNGNGNGNSGSNEDDSSNSDSDGGSDSDSDGGSDSDSDGGSDSDSDGGSDSDSDGGSDSESDEGSDSESDGNDGSESDGNDGSESDGNDGSESDGSSNSNSNGNDGSESNGNGSSNSNSDAKNESEDEDTESKGKAKGKNENTENKGKDEGKAKGKDEEKDENGNEGKARGKGGDVVVTTHGTVISRTAGNASGSNGKAAPSVDFTVSNVTTGRPISLVLSEPTTGNASGTDGEDAASNQSMSVDRLDVTVTNDSDFTMNVTTATDPLDTTPAFEGVNGTESLAHLRVNHSVSDADIENVSFTFRLSQERLAEMETAPENVALYRYHDGEWTELPTEVLNVTAEGVVFEALSPGLSEFAAGAKRPKFKLDGATVSVEKITEGDTIDVYVTVSNLGSASGRFHADLILDDIIVDSQEVSVAAGGERRFTFERALDMAGTYEVRVNGLVAGEVTVENVEAESNREAYADETTQRSTSTPGSLTALDTVRAGGVPLSAAGVAFVAVLIVSLLAVARRRTD</sequence>
<evidence type="ECO:0000313" key="3">
    <source>
        <dbReference type="EMBL" id="AUV81859.1"/>
    </source>
</evidence>
<keyword evidence="2" id="KW-0812">Transmembrane</keyword>
<feature type="region of interest" description="Disordered" evidence="1">
    <location>
        <begin position="288"/>
        <end position="309"/>
    </location>
</feature>
<dbReference type="GeneID" id="35592331"/>
<feature type="compositionally biased region" description="Basic and acidic residues" evidence="1">
    <location>
        <begin position="200"/>
        <end position="242"/>
    </location>
</feature>
<dbReference type="InterPro" id="IPR026453">
    <property type="entry name" value="PGF_pre_PGF"/>
</dbReference>
<feature type="compositionally biased region" description="Acidic residues" evidence="1">
    <location>
        <begin position="81"/>
        <end position="161"/>
    </location>
</feature>
<dbReference type="Gene3D" id="2.60.40.10">
    <property type="entry name" value="Immunoglobulins"/>
    <property type="match status" value="1"/>
</dbReference>
<dbReference type="EMBL" id="CP026309">
    <property type="protein sequence ID" value="AUV81859.1"/>
    <property type="molecule type" value="Genomic_DNA"/>
</dbReference>
<dbReference type="AlphaFoldDB" id="A0A2I8VLA0"/>
<dbReference type="KEGG" id="srub:C2R22_09530"/>
<dbReference type="RefSeq" id="WP_103425548.1">
    <property type="nucleotide sequence ID" value="NZ_CP026309.1"/>
</dbReference>
<evidence type="ECO:0008006" key="5">
    <source>
        <dbReference type="Google" id="ProtNLM"/>
    </source>
</evidence>
<protein>
    <recommendedName>
        <fullName evidence="5">PGF-pre-PGF domain-containing protein</fullName>
    </recommendedName>
</protein>
<dbReference type="NCBIfam" id="TIGR04213">
    <property type="entry name" value="PGF_pre_PGF"/>
    <property type="match status" value="1"/>
</dbReference>
<dbReference type="InterPro" id="IPR013783">
    <property type="entry name" value="Ig-like_fold"/>
</dbReference>
<evidence type="ECO:0000313" key="4">
    <source>
        <dbReference type="Proteomes" id="UP000236584"/>
    </source>
</evidence>
<feature type="compositionally biased region" description="Low complexity" evidence="1">
    <location>
        <begin position="162"/>
        <end position="189"/>
    </location>
</feature>
<name>A0A2I8VLA0_9EURY</name>